<accession>A0A8S1QT96</accession>
<feature type="coiled-coil region" evidence="1">
    <location>
        <begin position="537"/>
        <end position="564"/>
    </location>
</feature>
<dbReference type="AlphaFoldDB" id="A0A8S1QT96"/>
<feature type="compositionally biased region" description="Polar residues" evidence="2">
    <location>
        <begin position="472"/>
        <end position="482"/>
    </location>
</feature>
<keyword evidence="1" id="KW-0175">Coiled coil</keyword>
<protein>
    <submittedName>
        <fullName evidence="3">Uncharacterized protein</fullName>
    </submittedName>
</protein>
<evidence type="ECO:0000313" key="3">
    <source>
        <dbReference type="EMBL" id="CAD8118909.1"/>
    </source>
</evidence>
<name>A0A8S1QT96_9CILI</name>
<comment type="caution">
    <text evidence="3">The sequence shown here is derived from an EMBL/GenBank/DDBJ whole genome shotgun (WGS) entry which is preliminary data.</text>
</comment>
<proteinExistence type="predicted"/>
<sequence length="568" mass="67905">MQKSWETLCKNLRSPFLQHFLDIQTLIDELNQQIDQTQLSHEIAIQIQEMISQIGQIIDVEHQHLLDGFEQTVLLFAQINSEDKVKQYETLNLIQELFNKLALTYFYNDDDDFIIEKKEQIPINDGTSTCSDFSDDNFDVEDLEAQVAQELFQQIKGQLLNPDIQQKCYQFQFTIFQEELNIIDFFNDSLELKIKESDLIIFFSYSGLLQKLMNYKQDNQLEFFISQLYIILNRIKNDEIDQLIETNCFELKYSRLSQRKFLRCKILSNLYTKLIYEKLDNWRNTQNIQEIQGENLKALRRFVIQNKTPLSRWEVSILSIQDVQINNQNILDKFQKLVIALSLPYDLLLENFTILDKLYVNLQQFQNWFKMSSIPFTNTEIAQLFKQVSYIYGCYTNQGIKVTQRIDFYQFLEMVYALNQNQKVTKDQSDYKNIKYNDEITLQQYNRHLQLKVNDLQQQLNQKNNIIDQLQKPQQDSQLTSRTKSKSNDEVQDKESEIKIELLHQAEINSIKNESQRQLKVVELKWKNKTKDLLFDLENKDKQIDQYRIQLEALMKELEWVKTERRTK</sequence>
<evidence type="ECO:0000313" key="4">
    <source>
        <dbReference type="Proteomes" id="UP000692954"/>
    </source>
</evidence>
<keyword evidence="4" id="KW-1185">Reference proteome</keyword>
<gene>
    <name evidence="3" type="ORF">PSON_ATCC_30995.1.T1190040</name>
</gene>
<reference evidence="3" key="1">
    <citation type="submission" date="2021-01" db="EMBL/GenBank/DDBJ databases">
        <authorList>
            <consortium name="Genoscope - CEA"/>
            <person name="William W."/>
        </authorList>
    </citation>
    <scope>NUCLEOTIDE SEQUENCE</scope>
</reference>
<dbReference type="Proteomes" id="UP000692954">
    <property type="component" value="Unassembled WGS sequence"/>
</dbReference>
<evidence type="ECO:0000256" key="1">
    <source>
        <dbReference type="SAM" id="Coils"/>
    </source>
</evidence>
<feature type="region of interest" description="Disordered" evidence="2">
    <location>
        <begin position="471"/>
        <end position="493"/>
    </location>
</feature>
<evidence type="ECO:0000256" key="2">
    <source>
        <dbReference type="SAM" id="MobiDB-lite"/>
    </source>
</evidence>
<dbReference type="EMBL" id="CAJJDN010000119">
    <property type="protein sequence ID" value="CAD8118909.1"/>
    <property type="molecule type" value="Genomic_DNA"/>
</dbReference>
<organism evidence="3 4">
    <name type="scientific">Paramecium sonneborni</name>
    <dbReference type="NCBI Taxonomy" id="65129"/>
    <lineage>
        <taxon>Eukaryota</taxon>
        <taxon>Sar</taxon>
        <taxon>Alveolata</taxon>
        <taxon>Ciliophora</taxon>
        <taxon>Intramacronucleata</taxon>
        <taxon>Oligohymenophorea</taxon>
        <taxon>Peniculida</taxon>
        <taxon>Parameciidae</taxon>
        <taxon>Paramecium</taxon>
    </lineage>
</organism>